<evidence type="ECO:0000256" key="1">
    <source>
        <dbReference type="SAM" id="MobiDB-lite"/>
    </source>
</evidence>
<feature type="region of interest" description="Disordered" evidence="1">
    <location>
        <begin position="63"/>
        <end position="91"/>
    </location>
</feature>
<evidence type="ECO:0000313" key="3">
    <source>
        <dbReference type="Proteomes" id="UP000498980"/>
    </source>
</evidence>
<comment type="caution">
    <text evidence="2">The sequence shown here is derived from an EMBL/GenBank/DDBJ whole genome shotgun (WGS) entry which is preliminary data.</text>
</comment>
<dbReference type="EMBL" id="BLWC01000001">
    <property type="protein sequence ID" value="GFN01260.1"/>
    <property type="molecule type" value="Genomic_DNA"/>
</dbReference>
<evidence type="ECO:0000313" key="2">
    <source>
        <dbReference type="EMBL" id="GFN01260.1"/>
    </source>
</evidence>
<dbReference type="AlphaFoldDB" id="A0A7J0CFI3"/>
<accession>A0A7J0CFI3</accession>
<gene>
    <name evidence="2" type="ORF">Sfulv_60700</name>
</gene>
<keyword evidence="3" id="KW-1185">Reference proteome</keyword>
<proteinExistence type="predicted"/>
<name>A0A7J0CFI3_9ACTN</name>
<sequence length="91" mass="9632">MLTELCLARREAKRTRRAVPNPDEHGVRLVRERARVGGVVIVAVHPAAQQLLVIGVHPTSLPATTDSAGSVPLPGTQPLGAERLEVSRGGD</sequence>
<dbReference type="Proteomes" id="UP000498980">
    <property type="component" value="Unassembled WGS sequence"/>
</dbReference>
<reference evidence="2 3" key="1">
    <citation type="submission" date="2020-05" db="EMBL/GenBank/DDBJ databases">
        <title>Whole genome shotgun sequence of Streptomyces fulvorobeus NBRC 15897.</title>
        <authorList>
            <person name="Komaki H."/>
            <person name="Tamura T."/>
        </authorList>
    </citation>
    <scope>NUCLEOTIDE SEQUENCE [LARGE SCALE GENOMIC DNA]</scope>
    <source>
        <strain evidence="2 3">NBRC 15897</strain>
    </source>
</reference>
<feature type="compositionally biased region" description="Basic and acidic residues" evidence="1">
    <location>
        <begin position="82"/>
        <end position="91"/>
    </location>
</feature>
<protein>
    <submittedName>
        <fullName evidence="2">Uncharacterized protein</fullName>
    </submittedName>
</protein>
<organism evidence="2 3">
    <name type="scientific">Streptomyces fulvorobeus</name>
    <dbReference type="NCBI Taxonomy" id="284028"/>
    <lineage>
        <taxon>Bacteria</taxon>
        <taxon>Bacillati</taxon>
        <taxon>Actinomycetota</taxon>
        <taxon>Actinomycetes</taxon>
        <taxon>Kitasatosporales</taxon>
        <taxon>Streptomycetaceae</taxon>
        <taxon>Streptomyces</taxon>
    </lineage>
</organism>